<keyword evidence="4 7" id="KW-0812">Transmembrane</keyword>
<comment type="similarity">
    <text evidence="7">Belongs to the TonB-dependent receptor family.</text>
</comment>
<feature type="signal peptide" evidence="8">
    <location>
        <begin position="1"/>
        <end position="26"/>
    </location>
</feature>
<keyword evidence="3 7" id="KW-1134">Transmembrane beta strand</keyword>
<evidence type="ECO:0000256" key="1">
    <source>
        <dbReference type="ARBA" id="ARBA00004571"/>
    </source>
</evidence>
<dbReference type="InterPro" id="IPR039426">
    <property type="entry name" value="TonB-dep_rcpt-like"/>
</dbReference>
<dbReference type="Pfam" id="PF07715">
    <property type="entry name" value="Plug"/>
    <property type="match status" value="1"/>
</dbReference>
<dbReference type="Pfam" id="PF13715">
    <property type="entry name" value="CarbopepD_reg_2"/>
    <property type="match status" value="1"/>
</dbReference>
<dbReference type="Gene3D" id="2.60.40.1120">
    <property type="entry name" value="Carboxypeptidase-like, regulatory domain"/>
    <property type="match status" value="1"/>
</dbReference>
<keyword evidence="10" id="KW-0675">Receptor</keyword>
<dbReference type="EMBL" id="JACSIT010000118">
    <property type="protein sequence ID" value="MBC6995139.1"/>
    <property type="molecule type" value="Genomic_DNA"/>
</dbReference>
<comment type="caution">
    <text evidence="10">The sequence shown here is derived from an EMBL/GenBank/DDBJ whole genome shotgun (WGS) entry which is preliminary data.</text>
</comment>
<dbReference type="SUPFAM" id="SSF56935">
    <property type="entry name" value="Porins"/>
    <property type="match status" value="1"/>
</dbReference>
<dbReference type="InterPro" id="IPR012910">
    <property type="entry name" value="Plug_dom"/>
</dbReference>
<evidence type="ECO:0000256" key="5">
    <source>
        <dbReference type="ARBA" id="ARBA00023136"/>
    </source>
</evidence>
<feature type="domain" description="TonB-dependent receptor plug" evidence="9">
    <location>
        <begin position="118"/>
        <end position="224"/>
    </location>
</feature>
<name>A0A923T930_9BACT</name>
<feature type="chain" id="PRO_5037726412" evidence="8">
    <location>
        <begin position="27"/>
        <end position="1001"/>
    </location>
</feature>
<dbReference type="NCBIfam" id="TIGR04057">
    <property type="entry name" value="SusC_RagA_signa"/>
    <property type="match status" value="1"/>
</dbReference>
<dbReference type="NCBIfam" id="TIGR04056">
    <property type="entry name" value="OMP_RagA_SusC"/>
    <property type="match status" value="1"/>
</dbReference>
<dbReference type="InterPro" id="IPR037066">
    <property type="entry name" value="Plug_dom_sf"/>
</dbReference>
<dbReference type="InterPro" id="IPR023996">
    <property type="entry name" value="TonB-dep_OMP_SusC/RagA"/>
</dbReference>
<keyword evidence="8" id="KW-0732">Signal</keyword>
<keyword evidence="6 7" id="KW-0998">Cell outer membrane</keyword>
<dbReference type="GO" id="GO:0009279">
    <property type="term" value="C:cell outer membrane"/>
    <property type="evidence" value="ECO:0007669"/>
    <property type="project" value="UniProtKB-SubCell"/>
</dbReference>
<dbReference type="PROSITE" id="PS52016">
    <property type="entry name" value="TONB_DEPENDENT_REC_3"/>
    <property type="match status" value="1"/>
</dbReference>
<evidence type="ECO:0000256" key="6">
    <source>
        <dbReference type="ARBA" id="ARBA00023237"/>
    </source>
</evidence>
<evidence type="ECO:0000256" key="3">
    <source>
        <dbReference type="ARBA" id="ARBA00022452"/>
    </source>
</evidence>
<dbReference type="SUPFAM" id="SSF49464">
    <property type="entry name" value="Carboxypeptidase regulatory domain-like"/>
    <property type="match status" value="1"/>
</dbReference>
<dbReference type="InterPro" id="IPR036942">
    <property type="entry name" value="Beta-barrel_TonB_sf"/>
</dbReference>
<evidence type="ECO:0000256" key="8">
    <source>
        <dbReference type="SAM" id="SignalP"/>
    </source>
</evidence>
<protein>
    <submittedName>
        <fullName evidence="10">TonB-dependent receptor</fullName>
    </submittedName>
</protein>
<evidence type="ECO:0000259" key="9">
    <source>
        <dbReference type="Pfam" id="PF07715"/>
    </source>
</evidence>
<gene>
    <name evidence="10" type="ORF">H9S92_13245</name>
</gene>
<dbReference type="Gene3D" id="2.170.130.10">
    <property type="entry name" value="TonB-dependent receptor, plug domain"/>
    <property type="match status" value="1"/>
</dbReference>
<evidence type="ECO:0000256" key="4">
    <source>
        <dbReference type="ARBA" id="ARBA00022692"/>
    </source>
</evidence>
<keyword evidence="5 7" id="KW-0472">Membrane</keyword>
<comment type="subcellular location">
    <subcellularLocation>
        <location evidence="1 7">Cell outer membrane</location>
        <topology evidence="1 7">Multi-pass membrane protein</topology>
    </subcellularLocation>
</comment>
<dbReference type="RefSeq" id="WP_187467187.1">
    <property type="nucleotide sequence ID" value="NZ_JACSIT010000118.1"/>
</dbReference>
<organism evidence="10 11">
    <name type="scientific">Neolewinella lacunae</name>
    <dbReference type="NCBI Taxonomy" id="1517758"/>
    <lineage>
        <taxon>Bacteria</taxon>
        <taxon>Pseudomonadati</taxon>
        <taxon>Bacteroidota</taxon>
        <taxon>Saprospiria</taxon>
        <taxon>Saprospirales</taxon>
        <taxon>Lewinellaceae</taxon>
        <taxon>Neolewinella</taxon>
    </lineage>
</organism>
<dbReference type="InterPro" id="IPR008969">
    <property type="entry name" value="CarboxyPept-like_regulatory"/>
</dbReference>
<sequence>MALDFTSLGRGLALLFILFFTSVAVAQTTLSGSVLDTDQEPLIGATVTIKGTGTGTVTDLNGDFTLQAAADDVLVITYTGYQTFEQVVGNQTNFEIVLQSSTAELTEVVVVGYGTQRRRDLTGAVASAPLEAFREAPNTNILQSLNGTVPGLVVGQSTAAGEDASIQIRGQNSINGNTAPLIVLDGIIYAGRITDINPNDIASVDVLKDPSSKAIYGAQAANGVILITSKTGRGARKPSISYSGNYTTQNPTQDRRLLSREDYLLAARDVDYLNGYVGPDFTQINPDWTPENDAAFFAPILAGLANGTDFDWLGATQQNGFITDHSLSVSGATDKTTYFISGGYTDQQGIVLNDNYNRKTARVNLSVDVTDWLTIGTNSFGSFADYSGTSPSIGNVTSFSPLAAPRDADGNFIINPLGDNVLNPLLASDTDDRDIRNRLVGIFFGEIKFPFIPGLSYRVNYSNNYRFETRQNASVYEGGLSGAAFKNNNSTYDWTLNNILNYQVPLGPKHGLILTGVLERRRISFESTSARGVGFTNLGLSFNDLAQARLQFVESSAFEESFSSQMFRLAYDFQNRYLFTATARRDGFSGFAANNRSAVFPSASIGWVISEEGFMADNQLFDFLKLRVGYGINGNLTNRYSSLARILAGEDNRYIFGDGGQTLNGQGIQSLANPNLKWERTAGFNFGLDFAAVDGRISGNLDLYNSNTTDLLFNLVLPGITGFTSITSNVGEIKNNGIELNLNLEAIRKDNFNWTVGLNVARNRNEIVSLLGFDNDGDGREDDLTASGLFIGQPINTIFDYQVEGIYQLNDEIPAGYAPGTYRLRDVNGDGMITPDDRTVLGSSDPGFTLGLRNSISYGDFTFRFFFNAVQGGNDFYLGNNEALGVLTPGLAQSQNWYADIDYWSPNNPGATYRLPGTNTPFNGSQYFSRSFVRLQDVSLAYNLSKSLTEQLGLSSLKVFIAGKNLWTITDWEGWDPETDQGLNDSRPLLGGYSFGINVSF</sequence>
<evidence type="ECO:0000256" key="7">
    <source>
        <dbReference type="PROSITE-ProRule" id="PRU01360"/>
    </source>
</evidence>
<dbReference type="Proteomes" id="UP000650081">
    <property type="component" value="Unassembled WGS sequence"/>
</dbReference>
<keyword evidence="2 7" id="KW-0813">Transport</keyword>
<proteinExistence type="inferred from homology"/>
<dbReference type="AlphaFoldDB" id="A0A923T930"/>
<keyword evidence="11" id="KW-1185">Reference proteome</keyword>
<accession>A0A923T930</accession>
<evidence type="ECO:0000313" key="11">
    <source>
        <dbReference type="Proteomes" id="UP000650081"/>
    </source>
</evidence>
<dbReference type="Gene3D" id="2.40.170.20">
    <property type="entry name" value="TonB-dependent receptor, beta-barrel domain"/>
    <property type="match status" value="1"/>
</dbReference>
<dbReference type="InterPro" id="IPR023997">
    <property type="entry name" value="TonB-dep_OMP_SusC/RagA_CS"/>
</dbReference>
<reference evidence="10" key="1">
    <citation type="submission" date="2020-08" db="EMBL/GenBank/DDBJ databases">
        <title>Lewinella bacteria from marine environments.</title>
        <authorList>
            <person name="Zhong Y."/>
        </authorList>
    </citation>
    <scope>NUCLEOTIDE SEQUENCE</scope>
    <source>
        <strain evidence="10">KCTC 42187</strain>
    </source>
</reference>
<evidence type="ECO:0000256" key="2">
    <source>
        <dbReference type="ARBA" id="ARBA00022448"/>
    </source>
</evidence>
<evidence type="ECO:0000313" key="10">
    <source>
        <dbReference type="EMBL" id="MBC6995139.1"/>
    </source>
</evidence>